<dbReference type="Proteomes" id="UP000008291">
    <property type="component" value="Chromosome"/>
</dbReference>
<gene>
    <name evidence="2" type="ordered locus">Tbd_1476</name>
</gene>
<proteinExistence type="predicted"/>
<dbReference type="Pfam" id="PF04230">
    <property type="entry name" value="PS_pyruv_trans"/>
    <property type="match status" value="1"/>
</dbReference>
<dbReference type="HOGENOM" id="CLU_039510_0_1_4"/>
<dbReference type="AlphaFoldDB" id="Q3SIU6"/>
<dbReference type="KEGG" id="tbd:Tbd_1476"/>
<evidence type="ECO:0000313" key="3">
    <source>
        <dbReference type="Proteomes" id="UP000008291"/>
    </source>
</evidence>
<dbReference type="eggNOG" id="COG2327">
    <property type="taxonomic scope" value="Bacteria"/>
</dbReference>
<evidence type="ECO:0000259" key="1">
    <source>
        <dbReference type="Pfam" id="PF04230"/>
    </source>
</evidence>
<evidence type="ECO:0000313" key="2">
    <source>
        <dbReference type="EMBL" id="AAZ97429.1"/>
    </source>
</evidence>
<reference evidence="2 3" key="1">
    <citation type="journal article" date="2006" name="J. Bacteriol.">
        <title>The genome sequence of the obligately chemolithoautotrophic, facultatively anaerobic bacterium Thiobacillus denitrificans.</title>
        <authorList>
            <person name="Beller H.R."/>
            <person name="Chain P.S."/>
            <person name="Letain T.E."/>
            <person name="Chakicherla A."/>
            <person name="Larimer F.W."/>
            <person name="Richardson P.M."/>
            <person name="Coleman M.A."/>
            <person name="Wood A.P."/>
            <person name="Kelly D.P."/>
        </authorList>
    </citation>
    <scope>NUCLEOTIDE SEQUENCE [LARGE SCALE GENOMIC DNA]</scope>
    <source>
        <strain evidence="2 3">ATCC 25259</strain>
    </source>
</reference>
<organism evidence="2 3">
    <name type="scientific">Thiobacillus denitrificans (strain ATCC 25259 / T1)</name>
    <dbReference type="NCBI Taxonomy" id="292415"/>
    <lineage>
        <taxon>Bacteria</taxon>
        <taxon>Pseudomonadati</taxon>
        <taxon>Pseudomonadota</taxon>
        <taxon>Betaproteobacteria</taxon>
        <taxon>Nitrosomonadales</taxon>
        <taxon>Thiobacillaceae</taxon>
        <taxon>Thiobacillus</taxon>
    </lineage>
</organism>
<feature type="domain" description="Polysaccharide pyruvyl transferase" evidence="1">
    <location>
        <begin position="20"/>
        <end position="304"/>
    </location>
</feature>
<dbReference type="EMBL" id="CP000116">
    <property type="protein sequence ID" value="AAZ97429.1"/>
    <property type="molecule type" value="Genomic_DNA"/>
</dbReference>
<name>Q3SIU6_THIDA</name>
<keyword evidence="3" id="KW-1185">Reference proteome</keyword>
<dbReference type="STRING" id="292415.Tbd_1476"/>
<dbReference type="PANTHER" id="PTHR36836:SF1">
    <property type="entry name" value="COLANIC ACID BIOSYNTHESIS PROTEIN WCAK"/>
    <property type="match status" value="1"/>
</dbReference>
<protein>
    <submittedName>
        <fullName evidence="2">Putative membrane protein</fullName>
    </submittedName>
</protein>
<dbReference type="OrthoDB" id="3199616at2"/>
<sequence>MTARKQVFRIGIVGSYGGMNLGDEAILQSIVQQIRASVKAEITVFSRDAADTRARHAVDRTVSTRDASRAELLPFIEPLDLLLVGGGGILFDSEARVFLREAMIAREVGVPFMVYAIGAGPLEDRATLEAVRECLEDAKIVTVREASARQVLEAAGVRREIIVTADPALLLRPEPLPRSALPREAVEWKGPVVGMSVREPGAAAPDLSEDIYHQLLANAADFMVDRYGAEVVFVPMERGVLDMQHSHAVVARMLRPQRASVLKGEYTPGQLMTLIGRFSFAVGMRLHFMIFSALQRVPFVALPYAAKVGGFIDRIGVGAPPLQLVNAGRLIAHIDRSWDRRRALIRQIDRALPTLQGAARQTHELMLRVLRGED</sequence>
<accession>Q3SIU6</accession>
<dbReference type="RefSeq" id="WP_011311988.1">
    <property type="nucleotide sequence ID" value="NC_007404.1"/>
</dbReference>
<dbReference type="PANTHER" id="PTHR36836">
    <property type="entry name" value="COLANIC ACID BIOSYNTHESIS PROTEIN WCAK"/>
    <property type="match status" value="1"/>
</dbReference>
<dbReference type="InterPro" id="IPR007345">
    <property type="entry name" value="Polysacch_pyruvyl_Trfase"/>
</dbReference>